<dbReference type="EMBL" id="MK863032">
    <property type="protein sequence ID" value="QEM41182.1"/>
    <property type="molecule type" value="Genomic_DNA"/>
</dbReference>
<protein>
    <submittedName>
        <fullName evidence="1">Uncharacterized protein</fullName>
    </submittedName>
</protein>
<proteinExistence type="predicted"/>
<gene>
    <name evidence="1" type="ORF">Zuri_89</name>
</gene>
<keyword evidence="2" id="KW-1185">Reference proteome</keyword>
<sequence>MSNIRNVGDFPRNEPGLVDKFLGTAYDTVKKVADNMEELERLDDVLLEIPTLAQTSVDNALEAELPVFQAEIDTRLTVAVAQVNVHAQEQNDLFDVKVTNAEASLDQKLIQGQELLDDTTYARDQAQASQAEATVQAGLSANSANLAAVSAGTAQAAADQAQTSAKVYPDTATGLAATADGSYFSVPSSDTYEYLILYRRVGAAANEIKRYPSAQIDSLIVNKGKAFPYKQLNRGGTTSNANTTLNNIILGVKVIGDETYISDKYFRVAYIQNGALLSGVAGYAIVVEQFDRATFTSAGTATIINALSDPAPLVSPGQGIVTISIAPVSAPLVRLLVTLDTSAMPAVGTPVSILTAGTAGWSWVVDPSCHVPIVTAGNTLTLNRGRVYPMRRMTRNNITSSESLLFNKIILAVKIRGARAGKYYRVSYFANGNTGIAGAKLDGWIVEEIDQNNYATANNLATTIIGVADATTPVINRDGNIQSVVLNSLTVPGIQVLISLDTGALPAVGTHVRASATTDAGYSFIVDPSCYEPLRDGEYVDSIVINQGKIAPFRSVTRGGVVSATNTLLLNAILGIKVLNAKPGKYYGLKYFQNGNDTLVPAADNWIIEEVDIQGYDASTITSANSIASLALAQPALDRTLGIQTVTLNTTTSVRIQLTIDTSKLQAYGTNYSMNSPLWPGYSQVIDPSVYELVAESSGDGGVNSININQGQLAPFRAVQRNNAVSSNAPFQLNAVLDAEVLNAKPGKYYGLRYFQNGNALVVPAADNWIIEEVDIAGYNDSTITTSNSIASLQTTQPTIDRTLGVQTILLVTGSDVRVRVTIDPDKLPAYGTQVAMNATWQAGYSHIIDPAKYISASSGSAQGSSSKVSYTVLPTGAIQLYWQDGTLTRGYEFGPNGANNLPNFSKVLRNGAVLQSFGTDWLPPMIFEVTNNGDGYTGLEFTGGNHLVKGQQTAINVGYILEADGVRLYPGDSGTADRITGRVVDKFMANNTVDLGRYALVRSIQLDWMAGVCNVHAHVMALEDIEIYIDYACQMTTTGSNDTLFYMGGQYDAPIAWDSTANAGSPTLYPKAWASVCASANGQLSAWIDRDYGIAAVPDLIYPGYGTIIGGGGSSTKQYTTAIHKFLQRNPTEPNYYKLLKGQSYKWRGGYSWETPAVADGLVASMHYLDNGVIRRADALSGTVVLKP</sequence>
<evidence type="ECO:0000313" key="1">
    <source>
        <dbReference type="EMBL" id="QEM41182.1"/>
    </source>
</evidence>
<dbReference type="Proteomes" id="UP000322075">
    <property type="component" value="Segment"/>
</dbReference>
<evidence type="ECO:0000313" key="2">
    <source>
        <dbReference type="Proteomes" id="UP000322075"/>
    </source>
</evidence>
<accession>A0A5C1K5Z5</accession>
<reference evidence="1" key="1">
    <citation type="submission" date="2019-04" db="EMBL/GenBank/DDBJ databases">
        <authorList>
            <person name="Assadpour T."/>
            <person name="Ahmed J."/>
            <person name="Anderson S."/>
            <person name="Espinosa K."/>
            <person name="Gadsden T."/>
            <person name="Graham A."/>
            <person name="Hajjar W."/>
            <person name="Howard T."/>
            <person name="Lacafta O."/>
            <person name="Matney K."/>
            <person name="Matsen K."/>
            <person name="Osu J."/>
            <person name="Rupe E."/>
            <person name="Sang H."/>
            <person name="Wadi S."/>
            <person name="McNeal J."/>
            <person name="Temple L."/>
        </authorList>
    </citation>
    <scope>NUCLEOTIDE SEQUENCE [LARGE SCALE GENOMIC DNA]</scope>
</reference>
<organism evidence="1 2">
    <name type="scientific">Pseudomonas phage Zuri</name>
    <dbReference type="NCBI Taxonomy" id="2604899"/>
    <lineage>
        <taxon>Viruses</taxon>
        <taxon>Duplodnaviria</taxon>
        <taxon>Heunggongvirae</taxon>
        <taxon>Uroviricota</taxon>
        <taxon>Caudoviricetes</taxon>
        <taxon>Schitoviridae</taxon>
        <taxon>Zurivirus</taxon>
        <taxon>Zurivirus zuri</taxon>
    </lineage>
</organism>
<name>A0A5C1K5Z5_9CAUD</name>